<proteinExistence type="predicted"/>
<dbReference type="AlphaFoldDB" id="A0A1Q9AE73"/>
<accession>A0A1Q9AE73</accession>
<dbReference type="STRING" id="1672749.BJF92_00365"/>
<evidence type="ECO:0000313" key="3">
    <source>
        <dbReference type="EMBL" id="OQP85885.1"/>
    </source>
</evidence>
<feature type="region of interest" description="Disordered" evidence="1">
    <location>
        <begin position="64"/>
        <end position="89"/>
    </location>
</feature>
<evidence type="ECO:0000313" key="4">
    <source>
        <dbReference type="Proteomes" id="UP000186143"/>
    </source>
</evidence>
<evidence type="ECO:0000313" key="5">
    <source>
        <dbReference type="Proteomes" id="UP000192652"/>
    </source>
</evidence>
<organism evidence="2 4">
    <name type="scientific">Xaviernesmea rhizosphaerae</name>
    <dbReference type="NCBI Taxonomy" id="1672749"/>
    <lineage>
        <taxon>Bacteria</taxon>
        <taxon>Pseudomonadati</taxon>
        <taxon>Pseudomonadota</taxon>
        <taxon>Alphaproteobacteria</taxon>
        <taxon>Hyphomicrobiales</taxon>
        <taxon>Rhizobiaceae</taxon>
        <taxon>Rhizobium/Agrobacterium group</taxon>
        <taxon>Xaviernesmea</taxon>
    </lineage>
</organism>
<name>A0A1Q9AE73_9HYPH</name>
<evidence type="ECO:0000256" key="1">
    <source>
        <dbReference type="SAM" id="MobiDB-lite"/>
    </source>
</evidence>
<reference evidence="3" key="2">
    <citation type="submission" date="2016-12" db="EMBL/GenBank/DDBJ databases">
        <authorList>
            <person name="Zhang X."/>
            <person name="Zhao J."/>
        </authorList>
    </citation>
    <scope>NUCLEOTIDE SEQUENCE</scope>
    <source>
        <strain evidence="3">RD15</strain>
    </source>
</reference>
<dbReference type="Proteomes" id="UP000192652">
    <property type="component" value="Unassembled WGS sequence"/>
</dbReference>
<dbReference type="EMBL" id="MSPX01000011">
    <property type="protein sequence ID" value="OQP85885.1"/>
    <property type="molecule type" value="Genomic_DNA"/>
</dbReference>
<gene>
    <name evidence="2" type="ORF">BJF92_00365</name>
    <name evidence="3" type="ORF">BTR14_14005</name>
</gene>
<reference evidence="2 4" key="1">
    <citation type="submission" date="2016-09" db="EMBL/GenBank/DDBJ databases">
        <title>Rhizobium sp. nov., a novel species isolated from the rice rhizosphere.</title>
        <authorList>
            <person name="Zhao J."/>
            <person name="Zhang X."/>
        </authorList>
    </citation>
    <scope>NUCLEOTIDE SEQUENCE [LARGE SCALE GENOMIC DNA]</scope>
    <source>
        <strain evidence="2 4">MH17</strain>
    </source>
</reference>
<evidence type="ECO:0000313" key="2">
    <source>
        <dbReference type="EMBL" id="OLP53260.1"/>
    </source>
</evidence>
<dbReference type="EMBL" id="MKIO01000040">
    <property type="protein sequence ID" value="OLP53260.1"/>
    <property type="molecule type" value="Genomic_DNA"/>
</dbReference>
<keyword evidence="5" id="KW-1185">Reference proteome</keyword>
<dbReference type="Proteomes" id="UP000186143">
    <property type="component" value="Unassembled WGS sequence"/>
</dbReference>
<reference evidence="3 5" key="3">
    <citation type="journal article" date="2017" name="Antonie Van Leeuwenhoek">
        <title>Rhizobium rhizosphaerae sp. nov., a novel species isolated from rice rhizosphere.</title>
        <authorList>
            <person name="Zhao J.J."/>
            <person name="Zhang J."/>
            <person name="Zhang R.J."/>
            <person name="Zhang C.W."/>
            <person name="Yin H.Q."/>
            <person name="Zhang X.X."/>
        </authorList>
    </citation>
    <scope>NUCLEOTIDE SEQUENCE [LARGE SCALE GENOMIC DNA]</scope>
    <source>
        <strain evidence="3 5">RD15</strain>
    </source>
</reference>
<sequence length="89" mass="10323">MLFDEQDYLAANPDIGDAVQRGLFRDGFSHFRAHGLREGRFPGYHGFDWDDYVRANADLAHFRNEPDPERAAREHFRTAGYGEGRRLKP</sequence>
<protein>
    <submittedName>
        <fullName evidence="2">Uncharacterized protein</fullName>
    </submittedName>
</protein>
<comment type="caution">
    <text evidence="2">The sequence shown here is derived from an EMBL/GenBank/DDBJ whole genome shotgun (WGS) entry which is preliminary data.</text>
</comment>